<evidence type="ECO:0000313" key="3">
    <source>
        <dbReference type="Proteomes" id="UP001516400"/>
    </source>
</evidence>
<dbReference type="Proteomes" id="UP001516400">
    <property type="component" value="Unassembled WGS sequence"/>
</dbReference>
<keyword evidence="3" id="KW-1185">Reference proteome</keyword>
<protein>
    <submittedName>
        <fullName evidence="2">Uncharacterized protein</fullName>
    </submittedName>
</protein>
<feature type="region of interest" description="Disordered" evidence="1">
    <location>
        <begin position="1"/>
        <end position="43"/>
    </location>
</feature>
<dbReference type="EMBL" id="JABFTP020000083">
    <property type="protein sequence ID" value="KAL3276222.1"/>
    <property type="molecule type" value="Genomic_DNA"/>
</dbReference>
<comment type="caution">
    <text evidence="2">The sequence shown here is derived from an EMBL/GenBank/DDBJ whole genome shotgun (WGS) entry which is preliminary data.</text>
</comment>
<evidence type="ECO:0000256" key="1">
    <source>
        <dbReference type="SAM" id="MobiDB-lite"/>
    </source>
</evidence>
<feature type="compositionally biased region" description="Basic and acidic residues" evidence="1">
    <location>
        <begin position="11"/>
        <end position="22"/>
    </location>
</feature>
<gene>
    <name evidence="2" type="ORF">HHI36_020938</name>
</gene>
<organism evidence="2 3">
    <name type="scientific">Cryptolaemus montrouzieri</name>
    <dbReference type="NCBI Taxonomy" id="559131"/>
    <lineage>
        <taxon>Eukaryota</taxon>
        <taxon>Metazoa</taxon>
        <taxon>Ecdysozoa</taxon>
        <taxon>Arthropoda</taxon>
        <taxon>Hexapoda</taxon>
        <taxon>Insecta</taxon>
        <taxon>Pterygota</taxon>
        <taxon>Neoptera</taxon>
        <taxon>Endopterygota</taxon>
        <taxon>Coleoptera</taxon>
        <taxon>Polyphaga</taxon>
        <taxon>Cucujiformia</taxon>
        <taxon>Coccinelloidea</taxon>
        <taxon>Coccinellidae</taxon>
        <taxon>Scymninae</taxon>
        <taxon>Scymnini</taxon>
        <taxon>Cryptolaemus</taxon>
    </lineage>
</organism>
<accession>A0ABD2NCL5</accession>
<sequence>MKFRMSYFECSESHDTKMKNQEKSGSSRKINSKSESQENKYFSKTGSVEQFRQPWHWYWSRPAISRSHKEIQEFNASRKRNKAMRKRKNFVLFNIMKVQKRPSLYEPPRRKLNKLTI</sequence>
<name>A0ABD2NCL5_9CUCU</name>
<evidence type="ECO:0000313" key="2">
    <source>
        <dbReference type="EMBL" id="KAL3276222.1"/>
    </source>
</evidence>
<reference evidence="2 3" key="1">
    <citation type="journal article" date="2021" name="BMC Biol.">
        <title>Horizontally acquired antibacterial genes associated with adaptive radiation of ladybird beetles.</title>
        <authorList>
            <person name="Li H.S."/>
            <person name="Tang X.F."/>
            <person name="Huang Y.H."/>
            <person name="Xu Z.Y."/>
            <person name="Chen M.L."/>
            <person name="Du X.Y."/>
            <person name="Qiu B.Y."/>
            <person name="Chen P.T."/>
            <person name="Zhang W."/>
            <person name="Slipinski A."/>
            <person name="Escalona H.E."/>
            <person name="Waterhouse R.M."/>
            <person name="Zwick A."/>
            <person name="Pang H."/>
        </authorList>
    </citation>
    <scope>NUCLEOTIDE SEQUENCE [LARGE SCALE GENOMIC DNA]</scope>
    <source>
        <strain evidence="2">SYSU2018</strain>
    </source>
</reference>
<proteinExistence type="predicted"/>
<dbReference type="AlphaFoldDB" id="A0ABD2NCL5"/>